<keyword evidence="1" id="KW-0472">Membrane</keyword>
<keyword evidence="1" id="KW-1133">Transmembrane helix</keyword>
<organism evidence="2 3">
    <name type="scientific">Metschnikowia aff. pulcherrima</name>
    <dbReference type="NCBI Taxonomy" id="2163413"/>
    <lineage>
        <taxon>Eukaryota</taxon>
        <taxon>Fungi</taxon>
        <taxon>Dikarya</taxon>
        <taxon>Ascomycota</taxon>
        <taxon>Saccharomycotina</taxon>
        <taxon>Pichiomycetes</taxon>
        <taxon>Metschnikowiaceae</taxon>
        <taxon>Metschnikowia</taxon>
    </lineage>
</organism>
<dbReference type="PANTHER" id="PTHR28092:SF1">
    <property type="entry name" value="FACTOR-INDUCED GENE 1 PROTEIN"/>
    <property type="match status" value="1"/>
</dbReference>
<dbReference type="GO" id="GO:0043332">
    <property type="term" value="C:mating projection tip"/>
    <property type="evidence" value="ECO:0007669"/>
    <property type="project" value="TreeGrafter"/>
</dbReference>
<evidence type="ECO:0000313" key="2">
    <source>
        <dbReference type="EMBL" id="QBM89633.1"/>
    </source>
</evidence>
<feature type="transmembrane region" description="Helical" evidence="1">
    <location>
        <begin position="216"/>
        <end position="237"/>
    </location>
</feature>
<reference evidence="3" key="1">
    <citation type="submission" date="2019-03" db="EMBL/GenBank/DDBJ databases">
        <title>Snf2 controls pulcherriminic acid biosynthesis and connects pigmentation and antifungal activity of the yeast Metschnikowia pulcherrima.</title>
        <authorList>
            <person name="Gore-Lloyd D."/>
            <person name="Sumann I."/>
            <person name="Brachmann A.O."/>
            <person name="Schneeberger K."/>
            <person name="Ortiz-Merino R.A."/>
            <person name="Moreno-Beltran M."/>
            <person name="Schlaefli M."/>
            <person name="Kirner P."/>
            <person name="Santos Kron A."/>
            <person name="Wolfe K.H."/>
            <person name="Piel J."/>
            <person name="Ahrens C.H."/>
            <person name="Henk D."/>
            <person name="Freimoser F.M."/>
        </authorList>
    </citation>
    <scope>NUCLEOTIDE SEQUENCE [LARGE SCALE GENOMIC DNA]</scope>
    <source>
        <strain evidence="3">APC 1.2</strain>
    </source>
</reference>
<evidence type="ECO:0000256" key="1">
    <source>
        <dbReference type="SAM" id="Phobius"/>
    </source>
</evidence>
<feature type="transmembrane region" description="Helical" evidence="1">
    <location>
        <begin position="168"/>
        <end position="186"/>
    </location>
</feature>
<keyword evidence="3" id="KW-1185">Reference proteome</keyword>
<feature type="transmembrane region" description="Helical" evidence="1">
    <location>
        <begin position="135"/>
        <end position="156"/>
    </location>
</feature>
<accession>A0A4V1AEL5</accession>
<protein>
    <submittedName>
        <fullName evidence="2">Ca2+ regulator and membrane fusion protein Fig1</fullName>
    </submittedName>
</protein>
<evidence type="ECO:0000313" key="3">
    <source>
        <dbReference type="Proteomes" id="UP000292447"/>
    </source>
</evidence>
<dbReference type="Pfam" id="PF12351">
    <property type="entry name" value="Fig1"/>
    <property type="match status" value="1"/>
</dbReference>
<dbReference type="GO" id="GO:0000747">
    <property type="term" value="P:conjugation with cellular fusion"/>
    <property type="evidence" value="ECO:0007669"/>
    <property type="project" value="TreeGrafter"/>
</dbReference>
<dbReference type="GO" id="GO:0016020">
    <property type="term" value="C:membrane"/>
    <property type="evidence" value="ECO:0007669"/>
    <property type="project" value="InterPro"/>
</dbReference>
<feature type="transmembrane region" description="Helical" evidence="1">
    <location>
        <begin position="25"/>
        <end position="46"/>
    </location>
</feature>
<dbReference type="Proteomes" id="UP000292447">
    <property type="component" value="Chromosome IV"/>
</dbReference>
<sequence>MCLPCCFCCPQANPLMFGIHTIHKYFSLLTLVVSFFLLGFLLIGGASTELAYLSIYLIRMRYNDTNIVSGNTTAAVSGLTIRANYLTLCASAAGEMVCTTSKNTTALSGTVGSEKSGTVSLVAISAALGEVCSPYLLVTTLVLVLLITIVVLWQLMPFVPGKIIARKICAATALLASLVWGLGAMLQHQAIVSAQAFVQASTQQYIHVERGSKAEALSWTSFTFLVITFFSLLFRVFRDHRQMMALEEKC</sequence>
<dbReference type="PANTHER" id="PTHR28092">
    <property type="entry name" value="FACTOR-INDUCED GENE 1 PROTEIN"/>
    <property type="match status" value="1"/>
</dbReference>
<proteinExistence type="predicted"/>
<keyword evidence="1" id="KW-0812">Transmembrane</keyword>
<dbReference type="InterPro" id="IPR033481">
    <property type="entry name" value="Dni1/Fig1"/>
</dbReference>
<gene>
    <name evidence="2" type="primary">MPUL0D07130</name>
    <name evidence="2" type="ORF">METSCH_D07130</name>
</gene>
<dbReference type="AlphaFoldDB" id="A0A4V1AEL5"/>
<dbReference type="EMBL" id="CP034459">
    <property type="protein sequence ID" value="QBM89633.1"/>
    <property type="molecule type" value="Genomic_DNA"/>
</dbReference>
<name>A0A4V1AEL5_9ASCO</name>